<feature type="region of interest" description="Disordered" evidence="1">
    <location>
        <begin position="24"/>
        <end position="56"/>
    </location>
</feature>
<accession>A0A8H8CQ33</accession>
<feature type="compositionally biased region" description="Acidic residues" evidence="1">
    <location>
        <begin position="245"/>
        <end position="255"/>
    </location>
</feature>
<name>A0A8H8CQ33_PSICU</name>
<protein>
    <submittedName>
        <fullName evidence="2">Uncharacterized protein</fullName>
    </submittedName>
</protein>
<gene>
    <name evidence="2" type="ORF">JR316_002232</name>
</gene>
<reference evidence="2" key="1">
    <citation type="submission" date="2021-02" db="EMBL/GenBank/DDBJ databases">
        <title>Psilocybe cubensis genome.</title>
        <authorList>
            <person name="Mckernan K.J."/>
            <person name="Crawford S."/>
            <person name="Trippe A."/>
            <person name="Kane L.T."/>
            <person name="Mclaughlin S."/>
        </authorList>
    </citation>
    <scope>NUCLEOTIDE SEQUENCE [LARGE SCALE GENOMIC DNA]</scope>
    <source>
        <strain evidence="2">MGC-MH-2018</strain>
    </source>
</reference>
<proteinExistence type="predicted"/>
<feature type="compositionally biased region" description="Basic and acidic residues" evidence="1">
    <location>
        <begin position="207"/>
        <end position="244"/>
    </location>
</feature>
<dbReference type="OrthoDB" id="3364141at2759"/>
<dbReference type="AlphaFoldDB" id="A0A8H8CQ33"/>
<feature type="region of interest" description="Disordered" evidence="1">
    <location>
        <begin position="203"/>
        <end position="255"/>
    </location>
</feature>
<comment type="caution">
    <text evidence="2">The sequence shown here is derived from an EMBL/GenBank/DDBJ whole genome shotgun (WGS) entry which is preliminary data.</text>
</comment>
<evidence type="ECO:0000313" key="2">
    <source>
        <dbReference type="EMBL" id="KAG5172729.1"/>
    </source>
</evidence>
<feature type="region of interest" description="Disordered" evidence="1">
    <location>
        <begin position="102"/>
        <end position="131"/>
    </location>
</feature>
<sequence length="255" mass="28297">MTSCQTWTPSSHIRHPWFDTTIMKRKHPETVSPDDDLPLGSGPGVSAAKPHPPKRRRCSNLEQGFAHMTLGPSPSIVAEQVSPVETLPTVREIQMASADADMTPLASTSTSHYSTDRPPYTIEEPSSAPEVKMKNSSWYELGPDRIIITDMDSFAQEDEEENETISVNTALLDRIRSNTLEASSSSSKSPATGPSQALILFKPLVAPEDKEDMKKMQEEEEERRRKQAEAKAAAEMEMLKREGETIDEDAMDVEP</sequence>
<evidence type="ECO:0000256" key="1">
    <source>
        <dbReference type="SAM" id="MobiDB-lite"/>
    </source>
</evidence>
<dbReference type="EMBL" id="JAFIQS010000002">
    <property type="protein sequence ID" value="KAG5172729.1"/>
    <property type="molecule type" value="Genomic_DNA"/>
</dbReference>
<organism evidence="2">
    <name type="scientific">Psilocybe cubensis</name>
    <name type="common">Psychedelic mushroom</name>
    <name type="synonym">Stropharia cubensis</name>
    <dbReference type="NCBI Taxonomy" id="181762"/>
    <lineage>
        <taxon>Eukaryota</taxon>
        <taxon>Fungi</taxon>
        <taxon>Dikarya</taxon>
        <taxon>Basidiomycota</taxon>
        <taxon>Agaricomycotina</taxon>
        <taxon>Agaricomycetes</taxon>
        <taxon>Agaricomycetidae</taxon>
        <taxon>Agaricales</taxon>
        <taxon>Agaricineae</taxon>
        <taxon>Strophariaceae</taxon>
        <taxon>Psilocybe</taxon>
    </lineage>
</organism>